<feature type="region of interest" description="Disordered" evidence="1">
    <location>
        <begin position="36"/>
        <end position="83"/>
    </location>
</feature>
<dbReference type="InParanoid" id="A0A078AXQ2"/>
<dbReference type="EMBL" id="CCKQ01014266">
    <property type="protein sequence ID" value="CDW86017.1"/>
    <property type="molecule type" value="Genomic_DNA"/>
</dbReference>
<proteinExistence type="predicted"/>
<reference evidence="2 3" key="1">
    <citation type="submission" date="2014-06" db="EMBL/GenBank/DDBJ databases">
        <authorList>
            <person name="Swart Estienne"/>
        </authorList>
    </citation>
    <scope>NUCLEOTIDE SEQUENCE [LARGE SCALE GENOMIC DNA]</scope>
    <source>
        <strain evidence="2 3">130c</strain>
    </source>
</reference>
<keyword evidence="3" id="KW-1185">Reference proteome</keyword>
<protein>
    <submittedName>
        <fullName evidence="2">Uncharacterized protein</fullName>
    </submittedName>
</protein>
<organism evidence="2 3">
    <name type="scientific">Stylonychia lemnae</name>
    <name type="common">Ciliate</name>
    <dbReference type="NCBI Taxonomy" id="5949"/>
    <lineage>
        <taxon>Eukaryota</taxon>
        <taxon>Sar</taxon>
        <taxon>Alveolata</taxon>
        <taxon>Ciliophora</taxon>
        <taxon>Intramacronucleata</taxon>
        <taxon>Spirotrichea</taxon>
        <taxon>Stichotrichia</taxon>
        <taxon>Sporadotrichida</taxon>
        <taxon>Oxytrichidae</taxon>
        <taxon>Stylonychinae</taxon>
        <taxon>Stylonychia</taxon>
    </lineage>
</organism>
<feature type="region of interest" description="Disordered" evidence="1">
    <location>
        <begin position="101"/>
        <end position="125"/>
    </location>
</feature>
<evidence type="ECO:0000313" key="3">
    <source>
        <dbReference type="Proteomes" id="UP000039865"/>
    </source>
</evidence>
<feature type="compositionally biased region" description="Acidic residues" evidence="1">
    <location>
        <begin position="40"/>
        <end position="55"/>
    </location>
</feature>
<evidence type="ECO:0000313" key="2">
    <source>
        <dbReference type="EMBL" id="CDW86017.1"/>
    </source>
</evidence>
<evidence type="ECO:0000256" key="1">
    <source>
        <dbReference type="SAM" id="MobiDB-lite"/>
    </source>
</evidence>
<sequence length="446" mass="52874">MRSICKALQKFEKKEFGMSDRLLSKLNKTDQSNILKYANDDESSSEDDKQDESISEQDVIDKRKKTYRKNSNQSFDSIIDHPAPPKKIIKQVKCINFSDRDSPLRQEQKSPSKSKFQFEGRRGRKPDWYKQMKAQEKFVEDKKIRNQSKDKTYNRNLSEIILPARKQSITEDEIEEEEDKQQVNLEGIIESHILLQDIMPQKQNRKISCNISNYQCDKFCYEPTKDQNLNQEDIEKQIDELCNNTTAESQKIPDSHLYQHVQNFMLCPKQQEISNTCNQIGGSLTNALKLFLEKNDSQFLSITIERCVPELMNLFKSNYVTVDVLLNTRVSKQLNEVYEFCHSYQEIEKKQINVLEDQLQLSRQLNNLKRLLDSILKKWKNYLMKVYFNENNQKVNFEKQINKYFNNLKKNQIQIKVGNKSLGFDQEFLNKRDDLREEQMYEIQSD</sequence>
<name>A0A078AXQ2_STYLE</name>
<dbReference type="Proteomes" id="UP000039865">
    <property type="component" value="Unassembled WGS sequence"/>
</dbReference>
<dbReference type="AlphaFoldDB" id="A0A078AXQ2"/>
<gene>
    <name evidence="2" type="primary">Contig14520.g15470</name>
    <name evidence="2" type="ORF">STYLEM_15108</name>
</gene>
<accession>A0A078AXQ2</accession>